<dbReference type="PANTHER" id="PTHR40060:SF1">
    <property type="entry name" value="UPF0316 PROTEIN YEBE"/>
    <property type="match status" value="1"/>
</dbReference>
<keyword evidence="10" id="KW-1185">Reference proteome</keyword>
<evidence type="ECO:0000256" key="3">
    <source>
        <dbReference type="ARBA" id="ARBA00022692"/>
    </source>
</evidence>
<dbReference type="InterPro" id="IPR044035">
    <property type="entry name" value="DUF5698"/>
</dbReference>
<dbReference type="InterPro" id="IPR022930">
    <property type="entry name" value="UPF0316"/>
</dbReference>
<dbReference type="PANTHER" id="PTHR40060">
    <property type="entry name" value="UPF0316 PROTEIN YEBE"/>
    <property type="match status" value="1"/>
</dbReference>
<protein>
    <recommendedName>
        <fullName evidence="6">UPF0316 protein CBW65_01260</fullName>
    </recommendedName>
</protein>
<evidence type="ECO:0000256" key="6">
    <source>
        <dbReference type="HAMAP-Rule" id="MF_01515"/>
    </source>
</evidence>
<evidence type="ECO:0000256" key="2">
    <source>
        <dbReference type="ARBA" id="ARBA00022475"/>
    </source>
</evidence>
<comment type="similarity">
    <text evidence="6">Belongs to the UPF0316 family.</text>
</comment>
<dbReference type="GO" id="GO:0005886">
    <property type="term" value="C:plasma membrane"/>
    <property type="evidence" value="ECO:0007669"/>
    <property type="project" value="UniProtKB-SubCell"/>
</dbReference>
<feature type="transmembrane region" description="Helical" evidence="6">
    <location>
        <begin position="6"/>
        <end position="25"/>
    </location>
</feature>
<comment type="subcellular location">
    <subcellularLocation>
        <location evidence="1 6">Cell membrane</location>
        <topology evidence="1 6">Multi-pass membrane protein</topology>
    </subcellularLocation>
</comment>
<dbReference type="NCBIfam" id="NF003194">
    <property type="entry name" value="PRK04164.1-5"/>
    <property type="match status" value="1"/>
</dbReference>
<feature type="domain" description="DUF2179" evidence="7">
    <location>
        <begin position="108"/>
        <end position="160"/>
    </location>
</feature>
<keyword evidence="5 6" id="KW-0472">Membrane</keyword>
<dbReference type="RefSeq" id="WP_087459072.1">
    <property type="nucleotide sequence ID" value="NZ_CP021434.1"/>
</dbReference>
<accession>A0A1Y0ITU6</accession>
<evidence type="ECO:0000256" key="5">
    <source>
        <dbReference type="ARBA" id="ARBA00023136"/>
    </source>
</evidence>
<dbReference type="CDD" id="cd16381">
    <property type="entry name" value="YitT_C_like_1"/>
    <property type="match status" value="1"/>
</dbReference>
<dbReference type="KEGG" id="tum:CBW65_01260"/>
<dbReference type="EMBL" id="CP021434">
    <property type="protein sequence ID" value="ARU63740.1"/>
    <property type="molecule type" value="Genomic_DNA"/>
</dbReference>
<sequence length="168" mass="19025">MGLLLIFGIQILYVSFFTIRMILLLKGMRTAASILAMGEVFVYVSGLSLVLDRLDDPLNLLCYCLGYGCGVIVGSKIEERLALGYLTVQIVIDSLHDTLPQRLREQGYGVTSWHAEGRDGHRLMMNVLTKRRNHRKLLAYLEQNDTKAFVISYEPTHFRGGFWASLVK</sequence>
<feature type="domain" description="DUF5698" evidence="8">
    <location>
        <begin position="18"/>
        <end position="74"/>
    </location>
</feature>
<dbReference type="Proteomes" id="UP000195437">
    <property type="component" value="Chromosome"/>
</dbReference>
<evidence type="ECO:0000313" key="9">
    <source>
        <dbReference type="EMBL" id="ARU63740.1"/>
    </source>
</evidence>
<keyword evidence="3 6" id="KW-0812">Transmembrane</keyword>
<name>A0A1Y0ITU6_9BACL</name>
<evidence type="ECO:0000256" key="1">
    <source>
        <dbReference type="ARBA" id="ARBA00004651"/>
    </source>
</evidence>
<dbReference type="AlphaFoldDB" id="A0A1Y0ITU6"/>
<evidence type="ECO:0000313" key="10">
    <source>
        <dbReference type="Proteomes" id="UP000195437"/>
    </source>
</evidence>
<reference evidence="10" key="1">
    <citation type="submission" date="2017-05" db="EMBL/GenBank/DDBJ databases">
        <authorList>
            <person name="Sung H."/>
        </authorList>
    </citation>
    <scope>NUCLEOTIDE SEQUENCE [LARGE SCALE GENOMIC DNA]</scope>
    <source>
        <strain evidence="10">AR23208</strain>
    </source>
</reference>
<evidence type="ECO:0000259" key="8">
    <source>
        <dbReference type="Pfam" id="PF18955"/>
    </source>
</evidence>
<gene>
    <name evidence="9" type="ORF">CBW65_01260</name>
</gene>
<feature type="transmembrane region" description="Helical" evidence="6">
    <location>
        <begin position="57"/>
        <end position="75"/>
    </location>
</feature>
<dbReference type="InterPro" id="IPR019264">
    <property type="entry name" value="DUF2179"/>
</dbReference>
<dbReference type="HAMAP" id="MF_01515">
    <property type="entry name" value="UPF0316"/>
    <property type="match status" value="1"/>
</dbReference>
<keyword evidence="2 6" id="KW-1003">Cell membrane</keyword>
<feature type="transmembrane region" description="Helical" evidence="6">
    <location>
        <begin position="32"/>
        <end position="51"/>
    </location>
</feature>
<dbReference type="Pfam" id="PF10035">
    <property type="entry name" value="DUF2179"/>
    <property type="match status" value="1"/>
</dbReference>
<evidence type="ECO:0000256" key="4">
    <source>
        <dbReference type="ARBA" id="ARBA00022989"/>
    </source>
</evidence>
<keyword evidence="4 6" id="KW-1133">Transmembrane helix</keyword>
<proteinExistence type="inferred from homology"/>
<evidence type="ECO:0000259" key="7">
    <source>
        <dbReference type="Pfam" id="PF10035"/>
    </source>
</evidence>
<dbReference type="Pfam" id="PF18955">
    <property type="entry name" value="DUF5698"/>
    <property type="match status" value="1"/>
</dbReference>
<dbReference type="OrthoDB" id="48231at2"/>
<organism evidence="9 10">
    <name type="scientific">Tumebacillus avium</name>
    <dbReference type="NCBI Taxonomy" id="1903704"/>
    <lineage>
        <taxon>Bacteria</taxon>
        <taxon>Bacillati</taxon>
        <taxon>Bacillota</taxon>
        <taxon>Bacilli</taxon>
        <taxon>Bacillales</taxon>
        <taxon>Alicyclobacillaceae</taxon>
        <taxon>Tumebacillus</taxon>
    </lineage>
</organism>